<organism evidence="1 2">
    <name type="scientific">Nocardioides zeae</name>
    <dbReference type="NCBI Taxonomy" id="1457234"/>
    <lineage>
        <taxon>Bacteria</taxon>
        <taxon>Bacillati</taxon>
        <taxon>Actinomycetota</taxon>
        <taxon>Actinomycetes</taxon>
        <taxon>Propionibacteriales</taxon>
        <taxon>Nocardioidaceae</taxon>
        <taxon>Nocardioides</taxon>
    </lineage>
</organism>
<dbReference type="Proteomes" id="UP001261666">
    <property type="component" value="Unassembled WGS sequence"/>
</dbReference>
<name>A0ACC6IM20_9ACTN</name>
<comment type="caution">
    <text evidence="1">The sequence shown here is derived from an EMBL/GenBank/DDBJ whole genome shotgun (WGS) entry which is preliminary data.</text>
</comment>
<sequence length="411" mass="42837">MATTRAHGPSRALVAWRAATPRGRGVAALGVGLLVLGLLARYPVAAGLGACLLALVVVELVAVLQPARVALQRRVEPAVVVRHDRCRATLRFAGHRRRGLARLEAADLVDGTLHPVRLPDVPQAEEVELEHDVPTVRRGLVTVGPLVLRRHGLLGLATHAVEHGDVETVRVLPRRIPLHDMARGVRRAAAGSTDSVDVGGTDLVGLHEYTPGDDLRRLHWATSARWGTLMVREDADPAEPHVGVLLDDRVASYVQRGTDEPFEDAVELAAALCRVAVAGGHPLRFRVVSGRHAVDVPASPSGLPHPGGDEIELLLAEIGTVGEHGGVPGAPGAPGSPGVHGLGGSDVVVAVSGAGTEERELAPLLGGAARRVVLSLDPRPLVASGQQGDLLVLRGGSSLGLATQWDQAVAG</sequence>
<protein>
    <submittedName>
        <fullName evidence="1">Uncharacterized protein</fullName>
    </submittedName>
</protein>
<proteinExistence type="predicted"/>
<evidence type="ECO:0000313" key="2">
    <source>
        <dbReference type="Proteomes" id="UP001261666"/>
    </source>
</evidence>
<gene>
    <name evidence="1" type="ORF">QE364_003529</name>
</gene>
<evidence type="ECO:0000313" key="1">
    <source>
        <dbReference type="EMBL" id="MDR6211801.1"/>
    </source>
</evidence>
<reference evidence="1" key="1">
    <citation type="submission" date="2023-08" db="EMBL/GenBank/DDBJ databases">
        <title>Functional and genomic diversity of the sorghum phyllosphere microbiome.</title>
        <authorList>
            <person name="Shade A."/>
        </authorList>
    </citation>
    <scope>NUCLEOTIDE SEQUENCE</scope>
    <source>
        <strain evidence="1">SORGH_AS_0885</strain>
    </source>
</reference>
<accession>A0ACC6IM20</accession>
<dbReference type="EMBL" id="JAVIZJ010000012">
    <property type="protein sequence ID" value="MDR6211801.1"/>
    <property type="molecule type" value="Genomic_DNA"/>
</dbReference>
<keyword evidence="2" id="KW-1185">Reference proteome</keyword>